<dbReference type="AlphaFoldDB" id="A0A060CFZ2"/>
<feature type="compositionally biased region" description="Polar residues" evidence="1">
    <location>
        <begin position="91"/>
        <end position="104"/>
    </location>
</feature>
<evidence type="ECO:0000313" key="2">
    <source>
        <dbReference type="EMBL" id="AIA93847.1"/>
    </source>
</evidence>
<feature type="region of interest" description="Disordered" evidence="1">
    <location>
        <begin position="1"/>
        <end position="26"/>
    </location>
</feature>
<feature type="non-terminal residue" evidence="2">
    <location>
        <position position="1"/>
    </location>
</feature>
<reference evidence="2" key="1">
    <citation type="journal article" date="2013" name="Environ. Microbiol.">
        <title>Seasonally variable intestinal metagenomes of the red palm weevil (Rhynchophorus ferrugineus).</title>
        <authorList>
            <person name="Jia S."/>
            <person name="Zhang X."/>
            <person name="Zhang G."/>
            <person name="Yin A."/>
            <person name="Zhang S."/>
            <person name="Li F."/>
            <person name="Wang L."/>
            <person name="Zhao D."/>
            <person name="Yun Q."/>
            <person name="Tala"/>
            <person name="Wang J."/>
            <person name="Sun G."/>
            <person name="Baabdullah M."/>
            <person name="Yu X."/>
            <person name="Hu S."/>
            <person name="Al-Mssallem I.S."/>
            <person name="Yu J."/>
        </authorList>
    </citation>
    <scope>NUCLEOTIDE SEQUENCE</scope>
</reference>
<feature type="region of interest" description="Disordered" evidence="1">
    <location>
        <begin position="77"/>
        <end position="118"/>
    </location>
</feature>
<organism evidence="2">
    <name type="scientific">uncultured Methylobacterium sp</name>
    <dbReference type="NCBI Taxonomy" id="157278"/>
    <lineage>
        <taxon>Bacteria</taxon>
        <taxon>Pseudomonadati</taxon>
        <taxon>Pseudomonadota</taxon>
        <taxon>Alphaproteobacteria</taxon>
        <taxon>Hyphomicrobiales</taxon>
        <taxon>Methylobacteriaceae</taxon>
        <taxon>Methylobacterium</taxon>
        <taxon>environmental samples</taxon>
    </lineage>
</organism>
<sequence length="118" mass="11870">GTGIASSMGLPGFAVGGDTGGSDPSKVAGVVHEKEYVFDAKSTSRIGVKNLEALRKGTLRGYATGGYVSADAVSYPSSAASSGASAPSGGVNVQVNNYTGQQVSTEKRPMRSAIVRLS</sequence>
<protein>
    <submittedName>
        <fullName evidence="2">CAZy families GH23 protein</fullName>
    </submittedName>
</protein>
<name>A0A060CFZ2_9HYPH</name>
<evidence type="ECO:0000256" key="1">
    <source>
        <dbReference type="SAM" id="MobiDB-lite"/>
    </source>
</evidence>
<feature type="compositionally biased region" description="Low complexity" evidence="1">
    <location>
        <begin position="77"/>
        <end position="89"/>
    </location>
</feature>
<proteinExistence type="predicted"/>
<accession>A0A060CFZ2</accession>
<dbReference type="EMBL" id="KF126500">
    <property type="protein sequence ID" value="AIA93847.1"/>
    <property type="molecule type" value="Genomic_DNA"/>
</dbReference>